<dbReference type="RefSeq" id="XP_060413268.1">
    <property type="nucleotide sequence ID" value="XM_060558048.1"/>
</dbReference>
<proteinExistence type="predicted"/>
<dbReference type="AlphaFoldDB" id="A0AAD8V3V8"/>
<comment type="caution">
    <text evidence="2">The sequence shown here is derived from an EMBL/GenBank/DDBJ whole genome shotgun (WGS) entry which is preliminary data.</text>
</comment>
<sequence>MYIIRNVQPEKSLSISEKLLTLPRPPIPPPPRVLRNLLTSQPQLSSVPSSASAACLRPGRPRRFEAAFGGTSPRTWARSSRRIRRASPRRRCPGPSAGRRARAVRSKPYARAAGCGGDASAEGRRGACRRCPRRGSIGTGPRRGVLRGYNVCIPRL</sequence>
<dbReference type="GeneID" id="85442288"/>
<name>A0AAD8V3V8_9PEZI</name>
<dbReference type="EMBL" id="JAHLJV010000037">
    <property type="protein sequence ID" value="KAK1589727.1"/>
    <property type="molecule type" value="Genomic_DNA"/>
</dbReference>
<keyword evidence="3" id="KW-1185">Reference proteome</keyword>
<gene>
    <name evidence="2" type="ORF">LY79DRAFT_556796</name>
</gene>
<evidence type="ECO:0000313" key="3">
    <source>
        <dbReference type="Proteomes" id="UP001230504"/>
    </source>
</evidence>
<protein>
    <submittedName>
        <fullName evidence="2">Uncharacterized protein</fullName>
    </submittedName>
</protein>
<accession>A0AAD8V3V8</accession>
<organism evidence="2 3">
    <name type="scientific">Colletotrichum navitas</name>
    <dbReference type="NCBI Taxonomy" id="681940"/>
    <lineage>
        <taxon>Eukaryota</taxon>
        <taxon>Fungi</taxon>
        <taxon>Dikarya</taxon>
        <taxon>Ascomycota</taxon>
        <taxon>Pezizomycotina</taxon>
        <taxon>Sordariomycetes</taxon>
        <taxon>Hypocreomycetidae</taxon>
        <taxon>Glomerellales</taxon>
        <taxon>Glomerellaceae</taxon>
        <taxon>Colletotrichum</taxon>
        <taxon>Colletotrichum graminicola species complex</taxon>
    </lineage>
</organism>
<feature type="region of interest" description="Disordered" evidence="1">
    <location>
        <begin position="64"/>
        <end position="104"/>
    </location>
</feature>
<evidence type="ECO:0000313" key="2">
    <source>
        <dbReference type="EMBL" id="KAK1589727.1"/>
    </source>
</evidence>
<reference evidence="2" key="1">
    <citation type="submission" date="2021-06" db="EMBL/GenBank/DDBJ databases">
        <title>Comparative genomics, transcriptomics and evolutionary studies reveal genomic signatures of adaptation to plant cell wall in hemibiotrophic fungi.</title>
        <authorList>
            <consortium name="DOE Joint Genome Institute"/>
            <person name="Baroncelli R."/>
            <person name="Diaz J.F."/>
            <person name="Benocci T."/>
            <person name="Peng M."/>
            <person name="Battaglia E."/>
            <person name="Haridas S."/>
            <person name="Andreopoulos W."/>
            <person name="Labutti K."/>
            <person name="Pangilinan J."/>
            <person name="Floch G.L."/>
            <person name="Makela M.R."/>
            <person name="Henrissat B."/>
            <person name="Grigoriev I.V."/>
            <person name="Crouch J.A."/>
            <person name="De Vries R.P."/>
            <person name="Sukno S.A."/>
            <person name="Thon M.R."/>
        </authorList>
    </citation>
    <scope>NUCLEOTIDE SEQUENCE</scope>
    <source>
        <strain evidence="2">CBS 125086</strain>
    </source>
</reference>
<feature type="compositionally biased region" description="Basic residues" evidence="1">
    <location>
        <begin position="79"/>
        <end position="92"/>
    </location>
</feature>
<dbReference type="Proteomes" id="UP001230504">
    <property type="component" value="Unassembled WGS sequence"/>
</dbReference>
<evidence type="ECO:0000256" key="1">
    <source>
        <dbReference type="SAM" id="MobiDB-lite"/>
    </source>
</evidence>